<dbReference type="InterPro" id="IPR029070">
    <property type="entry name" value="Chitinase_insertion_sf"/>
</dbReference>
<name>A0A0F4YIG7_RASE3</name>
<dbReference type="GeneID" id="25320680"/>
<dbReference type="InterPro" id="IPR011583">
    <property type="entry name" value="Chitinase_II/V-like_cat"/>
</dbReference>
<dbReference type="OrthoDB" id="4222610at2759"/>
<evidence type="ECO:0000256" key="3">
    <source>
        <dbReference type="ARBA" id="ARBA00012729"/>
    </source>
</evidence>
<dbReference type="Pfam" id="PF01476">
    <property type="entry name" value="LysM"/>
    <property type="match status" value="2"/>
</dbReference>
<dbReference type="InterPro" id="IPR053214">
    <property type="entry name" value="LysM12-like"/>
</dbReference>
<dbReference type="Gene3D" id="3.20.20.80">
    <property type="entry name" value="Glycosidases"/>
    <property type="match status" value="1"/>
</dbReference>
<gene>
    <name evidence="14" type="ORF">T310_8420</name>
</gene>
<dbReference type="InterPro" id="IPR017853">
    <property type="entry name" value="GH"/>
</dbReference>
<evidence type="ECO:0000256" key="10">
    <source>
        <dbReference type="ARBA" id="ARBA00023326"/>
    </source>
</evidence>
<dbReference type="EC" id="3.2.1.14" evidence="3"/>
<dbReference type="STRING" id="1408163.A0A0F4YIG7"/>
<keyword evidence="8" id="KW-0119">Carbohydrate metabolism</keyword>
<protein>
    <recommendedName>
        <fullName evidence="3">chitinase</fullName>
        <ecNumber evidence="3">3.2.1.14</ecNumber>
    </recommendedName>
</protein>
<evidence type="ECO:0000313" key="15">
    <source>
        <dbReference type="Proteomes" id="UP000053958"/>
    </source>
</evidence>
<dbReference type="CDD" id="cd02878">
    <property type="entry name" value="GH18_zymocin_alpha"/>
    <property type="match status" value="1"/>
</dbReference>
<dbReference type="SUPFAM" id="SSF51445">
    <property type="entry name" value="(Trans)glycosidases"/>
    <property type="match status" value="1"/>
</dbReference>
<dbReference type="SMART" id="SM00636">
    <property type="entry name" value="Glyco_18"/>
    <property type="match status" value="1"/>
</dbReference>
<evidence type="ECO:0000256" key="9">
    <source>
        <dbReference type="ARBA" id="ARBA00023295"/>
    </source>
</evidence>
<evidence type="ECO:0000256" key="7">
    <source>
        <dbReference type="ARBA" id="ARBA00023026"/>
    </source>
</evidence>
<dbReference type="Pfam" id="PF00704">
    <property type="entry name" value="Glyco_hydro_18"/>
    <property type="match status" value="1"/>
</dbReference>
<feature type="domain" description="LysM" evidence="12">
    <location>
        <begin position="334"/>
        <end position="382"/>
    </location>
</feature>
<keyword evidence="6" id="KW-0146">Chitin degradation</keyword>
<dbReference type="SUPFAM" id="SSF54106">
    <property type="entry name" value="LysM domain"/>
    <property type="match status" value="2"/>
</dbReference>
<dbReference type="GO" id="GO:0006032">
    <property type="term" value="P:chitin catabolic process"/>
    <property type="evidence" value="ECO:0007669"/>
    <property type="project" value="UniProtKB-KW"/>
</dbReference>
<dbReference type="SMART" id="SM00257">
    <property type="entry name" value="LysM"/>
    <property type="match status" value="2"/>
</dbReference>
<evidence type="ECO:0000256" key="4">
    <source>
        <dbReference type="ARBA" id="ARBA00022669"/>
    </source>
</evidence>
<evidence type="ECO:0000256" key="6">
    <source>
        <dbReference type="ARBA" id="ARBA00023024"/>
    </source>
</evidence>
<evidence type="ECO:0000259" key="12">
    <source>
        <dbReference type="PROSITE" id="PS51782"/>
    </source>
</evidence>
<dbReference type="AlphaFoldDB" id="A0A0F4YIG7"/>
<sequence length="1114" mass="121082">MRLTSLVFGTSFAAIIRQGSAFSSTLSRCPLPCSVSGPEPSNWTYYHDINALQDCNEPTLFDLNIYNPVQNQNAHVALRACVAAPSSDTTVRRATSTCGHKTSQTQADIQLIWWGKTDAGVSTQVASAAEQLRSALQQDEANCEESSSILFAQSGNAVVGMYVGSEIEKLSAADIIQKFIDYGNARSGLPDRLAAQLCGNIGSQIFGVFADTTGNVSAVQEALRSWNEAKCLAGFDGEQVWPNTAVAMILPSPMSSATKRSLDPRGNTCSYIQVNAGDGCSSLAQRCRISQADLQKYNPGLNFCNTLKPGQYVCCSSGSLPDFSPKKNADGSCFSYTVKTGDVCANIATAHNMTPNQIEAYNNHTWGWQGCDHLMVGQVICLSEGDPPMPAPIQNAVCGPQVPGTKKPTNGTVLADLNPCPLNACCDIWGQCGITPDFCTPDPASTGAPGTAKPGSNGCISNCGTNITNNNAQPKNFFRVGYFEAFNGDRPCLHMAPSDVDTSTYTHVHYAFANITSDYQVDVSKYQNVFKEFVNLKGIKRILSFGGWSFSTSADSYPIFRNGVTEAQRSQFAKNVAKFIVDNNLDGVDFDWEYPGATDIPGIPPGSPSDGPNYLAFLKEVRAALPSGKSVSIAAPASYWYLKGFPIKEISDVVDYIIYMTYDLHGQWDYGNKNVDPGCPKGNCLRSHVNMTETQYALAMITKAGVPASKVIVGQAWYGRSFQMSQAGCWGPNCTFTGPDSGAWPGPCTQTPGYLSFYEIQEIISQANEPDLYNTTVQQEQLSDMSDILIYDSTQWVSYLSLNSYGQRLGWYASHNFGGTVDWALDLLADYSGGKAFDGDESQGEDAPCDFSVTFNTLADLAKASSKYSPYCSQIYAVQTLSNELSTAMANYSAVNNGYDDLFGYYVDYVKSMIPGALDSFMDYKNGKGNQYFNCTLNVDGRNTTTQKCPLPEKTLASGSYELYFDLVDPNGFYNALEQDYGIDKSWVKFGTKDFENSCVGQQHGCIIIRRIWNGYPQEADNINVPNPKDLLTKAVPSMQSLQDKIDATWMDLMLAEWNGTALDAAQVLALPVAMVQQAVDSMAQVKQIGKTEEEQKKKELILDIVTAVVAVVP</sequence>
<dbReference type="InterPro" id="IPR001223">
    <property type="entry name" value="Glyco_hydro18_cat"/>
</dbReference>
<dbReference type="Gene3D" id="3.30.60.10">
    <property type="entry name" value="Endochitinase-like"/>
    <property type="match status" value="1"/>
</dbReference>
<feature type="domain" description="GH18" evidence="13">
    <location>
        <begin position="477"/>
        <end position="844"/>
    </location>
</feature>
<dbReference type="PANTHER" id="PTHR47700">
    <property type="entry name" value="V CHITINASE, PUTATIVE (AFU_ORTHOLOGUE AFUA_6G13720)-RELATED"/>
    <property type="match status" value="1"/>
</dbReference>
<dbReference type="SUPFAM" id="SSF54556">
    <property type="entry name" value="Chitinase insertion domain"/>
    <property type="match status" value="1"/>
</dbReference>
<comment type="catalytic activity">
    <reaction evidence="1">
        <text>Random endo-hydrolysis of N-acetyl-beta-D-glucosaminide (1-&gt;4)-beta-linkages in chitin and chitodextrins.</text>
        <dbReference type="EC" id="3.2.1.14"/>
    </reaction>
</comment>
<evidence type="ECO:0000256" key="1">
    <source>
        <dbReference type="ARBA" id="ARBA00000822"/>
    </source>
</evidence>
<dbReference type="InterPro" id="IPR018392">
    <property type="entry name" value="LysM"/>
</dbReference>
<dbReference type="SUPFAM" id="SSF57016">
    <property type="entry name" value="Plant lectins/antimicrobial peptides"/>
    <property type="match status" value="1"/>
</dbReference>
<keyword evidence="5 11" id="KW-0378">Hydrolase</keyword>
<organism evidence="14 15">
    <name type="scientific">Rasamsonia emersonii (strain ATCC 16479 / CBS 393.64 / IMI 116815)</name>
    <dbReference type="NCBI Taxonomy" id="1408163"/>
    <lineage>
        <taxon>Eukaryota</taxon>
        <taxon>Fungi</taxon>
        <taxon>Dikarya</taxon>
        <taxon>Ascomycota</taxon>
        <taxon>Pezizomycotina</taxon>
        <taxon>Eurotiomycetes</taxon>
        <taxon>Eurotiomycetidae</taxon>
        <taxon>Eurotiales</taxon>
        <taxon>Trichocomaceae</taxon>
        <taxon>Rasamsonia</taxon>
    </lineage>
</organism>
<dbReference type="InterPro" id="IPR001579">
    <property type="entry name" value="Glyco_hydro_18_chit_AS"/>
</dbReference>
<dbReference type="InterPro" id="IPR036779">
    <property type="entry name" value="LysM_dom_sf"/>
</dbReference>
<feature type="domain" description="LysM" evidence="12">
    <location>
        <begin position="270"/>
        <end position="315"/>
    </location>
</feature>
<dbReference type="GO" id="GO:0008061">
    <property type="term" value="F:chitin binding"/>
    <property type="evidence" value="ECO:0007669"/>
    <property type="project" value="UniProtKB-KW"/>
</dbReference>
<feature type="non-terminal residue" evidence="14">
    <location>
        <position position="1114"/>
    </location>
</feature>
<keyword evidence="4" id="KW-0147">Chitin-binding</keyword>
<dbReference type="PROSITE" id="PS51910">
    <property type="entry name" value="GH18_2"/>
    <property type="match status" value="1"/>
</dbReference>
<comment type="caution">
    <text evidence="14">The sequence shown here is derived from an EMBL/GenBank/DDBJ whole genome shotgun (WGS) entry which is preliminary data.</text>
</comment>
<reference evidence="14 15" key="1">
    <citation type="submission" date="2015-04" db="EMBL/GenBank/DDBJ databases">
        <authorList>
            <person name="Heijne W.H."/>
            <person name="Fedorova N.D."/>
            <person name="Nierman W.C."/>
            <person name="Vollebregt A.W."/>
            <person name="Zhao Z."/>
            <person name="Wu L."/>
            <person name="Kumar M."/>
            <person name="Stam H."/>
            <person name="van den Berg M.A."/>
            <person name="Pel H.J."/>
        </authorList>
    </citation>
    <scope>NUCLEOTIDE SEQUENCE [LARGE SCALE GENOMIC DNA]</scope>
    <source>
        <strain evidence="14 15">CBS 393.64</strain>
    </source>
</reference>
<dbReference type="RefSeq" id="XP_013324253.1">
    <property type="nucleotide sequence ID" value="XM_013468799.1"/>
</dbReference>
<dbReference type="GO" id="GO:0000272">
    <property type="term" value="P:polysaccharide catabolic process"/>
    <property type="evidence" value="ECO:0007669"/>
    <property type="project" value="UniProtKB-KW"/>
</dbReference>
<dbReference type="GO" id="GO:0008843">
    <property type="term" value="F:endochitinase activity"/>
    <property type="evidence" value="ECO:0007669"/>
    <property type="project" value="UniProtKB-EC"/>
</dbReference>
<evidence type="ECO:0000259" key="13">
    <source>
        <dbReference type="PROSITE" id="PS51910"/>
    </source>
</evidence>
<evidence type="ECO:0000313" key="14">
    <source>
        <dbReference type="EMBL" id="KKA17641.1"/>
    </source>
</evidence>
<keyword evidence="15" id="KW-1185">Reference proteome</keyword>
<dbReference type="CDD" id="cd00118">
    <property type="entry name" value="LysM"/>
    <property type="match status" value="1"/>
</dbReference>
<accession>A0A0F4YIG7</accession>
<proteinExistence type="inferred from homology"/>
<keyword evidence="10" id="KW-0624">Polysaccharide degradation</keyword>
<dbReference type="Gene3D" id="3.10.350.10">
    <property type="entry name" value="LysM domain"/>
    <property type="match status" value="2"/>
</dbReference>
<dbReference type="Gene3D" id="3.10.50.10">
    <property type="match status" value="1"/>
</dbReference>
<keyword evidence="9 11" id="KW-0326">Glycosidase</keyword>
<dbReference type="PANTHER" id="PTHR47700:SF2">
    <property type="entry name" value="CHITINASE"/>
    <property type="match status" value="1"/>
</dbReference>
<evidence type="ECO:0000256" key="11">
    <source>
        <dbReference type="RuleBase" id="RU000489"/>
    </source>
</evidence>
<dbReference type="InterPro" id="IPR036861">
    <property type="entry name" value="Endochitinase-like_sf"/>
</dbReference>
<keyword evidence="7" id="KW-0843">Virulence</keyword>
<evidence type="ECO:0000256" key="8">
    <source>
        <dbReference type="ARBA" id="ARBA00023277"/>
    </source>
</evidence>
<evidence type="ECO:0000256" key="5">
    <source>
        <dbReference type="ARBA" id="ARBA00022801"/>
    </source>
</evidence>
<dbReference type="PROSITE" id="PS51782">
    <property type="entry name" value="LYSM"/>
    <property type="match status" value="2"/>
</dbReference>
<dbReference type="PROSITE" id="PS01095">
    <property type="entry name" value="GH18_1"/>
    <property type="match status" value="1"/>
</dbReference>
<dbReference type="CDD" id="cd00035">
    <property type="entry name" value="ChtBD1"/>
    <property type="match status" value="1"/>
</dbReference>
<dbReference type="Proteomes" id="UP000053958">
    <property type="component" value="Unassembled WGS sequence"/>
</dbReference>
<evidence type="ECO:0000256" key="2">
    <source>
        <dbReference type="ARBA" id="ARBA00008682"/>
    </source>
</evidence>
<comment type="similarity">
    <text evidence="2">Belongs to the glycosyl hydrolase 18 family. Chitinase class V subfamily.</text>
</comment>
<dbReference type="EMBL" id="LASV01000593">
    <property type="protein sequence ID" value="KKA17641.1"/>
    <property type="molecule type" value="Genomic_DNA"/>
</dbReference>